<sequence>MVPKLSISHMQLIEQRPPIVRDRREVQPQPACLLQAGGERHYRDQQGEVLRA</sequence>
<dbReference type="EMBL" id="JAHRHJ020000011">
    <property type="protein sequence ID" value="KAH9296089.1"/>
    <property type="molecule type" value="Genomic_DNA"/>
</dbReference>
<evidence type="ECO:0000313" key="2">
    <source>
        <dbReference type="Proteomes" id="UP000824469"/>
    </source>
</evidence>
<keyword evidence="2" id="KW-1185">Reference proteome</keyword>
<accession>A0AA38CEM9</accession>
<protein>
    <submittedName>
        <fullName evidence="1">Uncharacterized protein</fullName>
    </submittedName>
</protein>
<gene>
    <name evidence="1" type="ORF">KI387_039677</name>
</gene>
<dbReference type="AlphaFoldDB" id="A0AA38CEM9"/>
<evidence type="ECO:0000313" key="1">
    <source>
        <dbReference type="EMBL" id="KAH9296089.1"/>
    </source>
</evidence>
<name>A0AA38CEM9_TAXCH</name>
<reference evidence="1 2" key="1">
    <citation type="journal article" date="2021" name="Nat. Plants">
        <title>The Taxus genome provides insights into paclitaxel biosynthesis.</title>
        <authorList>
            <person name="Xiong X."/>
            <person name="Gou J."/>
            <person name="Liao Q."/>
            <person name="Li Y."/>
            <person name="Zhou Q."/>
            <person name="Bi G."/>
            <person name="Li C."/>
            <person name="Du R."/>
            <person name="Wang X."/>
            <person name="Sun T."/>
            <person name="Guo L."/>
            <person name="Liang H."/>
            <person name="Lu P."/>
            <person name="Wu Y."/>
            <person name="Zhang Z."/>
            <person name="Ro D.K."/>
            <person name="Shang Y."/>
            <person name="Huang S."/>
            <person name="Yan J."/>
        </authorList>
    </citation>
    <scope>NUCLEOTIDE SEQUENCE [LARGE SCALE GENOMIC DNA]</scope>
    <source>
        <strain evidence="1">Ta-2019</strain>
    </source>
</reference>
<organism evidence="1 2">
    <name type="scientific">Taxus chinensis</name>
    <name type="common">Chinese yew</name>
    <name type="synonym">Taxus wallichiana var. chinensis</name>
    <dbReference type="NCBI Taxonomy" id="29808"/>
    <lineage>
        <taxon>Eukaryota</taxon>
        <taxon>Viridiplantae</taxon>
        <taxon>Streptophyta</taxon>
        <taxon>Embryophyta</taxon>
        <taxon>Tracheophyta</taxon>
        <taxon>Spermatophyta</taxon>
        <taxon>Pinopsida</taxon>
        <taxon>Pinidae</taxon>
        <taxon>Conifers II</taxon>
        <taxon>Cupressales</taxon>
        <taxon>Taxaceae</taxon>
        <taxon>Taxus</taxon>
    </lineage>
</organism>
<dbReference type="Proteomes" id="UP000824469">
    <property type="component" value="Unassembled WGS sequence"/>
</dbReference>
<feature type="non-terminal residue" evidence="1">
    <location>
        <position position="52"/>
    </location>
</feature>
<comment type="caution">
    <text evidence="1">The sequence shown here is derived from an EMBL/GenBank/DDBJ whole genome shotgun (WGS) entry which is preliminary data.</text>
</comment>
<proteinExistence type="predicted"/>